<dbReference type="Gene3D" id="1.10.340.50">
    <property type="match status" value="1"/>
</dbReference>
<sequence length="55" mass="6338">MFFGRSALRCASAYNLQFTAPLDDHEISGIARSIAKWTYVKFTKESFNEYVNIDN</sequence>
<dbReference type="AlphaFoldDB" id="A0A6X8WN93"/>
<gene>
    <name evidence="1" type="ORF">GBV65_24330</name>
</gene>
<accession>A0A6X8WN93</accession>
<organism evidence="1">
    <name type="scientific">Salmonella enterica I</name>
    <dbReference type="NCBI Taxonomy" id="59201"/>
    <lineage>
        <taxon>Bacteria</taxon>
        <taxon>Pseudomonadati</taxon>
        <taxon>Pseudomonadota</taxon>
        <taxon>Gammaproteobacteria</taxon>
        <taxon>Enterobacterales</taxon>
        <taxon>Enterobacteriaceae</taxon>
        <taxon>Salmonella</taxon>
    </lineage>
</organism>
<comment type="caution">
    <text evidence="1">The sequence shown here is derived from an EMBL/GenBank/DDBJ whole genome shotgun (WGS) entry which is preliminary data.</text>
</comment>
<protein>
    <submittedName>
        <fullName evidence="1">Uncharacterized protein</fullName>
    </submittedName>
</protein>
<evidence type="ECO:0000313" key="1">
    <source>
        <dbReference type="EMBL" id="HAB2310123.1"/>
    </source>
</evidence>
<reference evidence="1" key="1">
    <citation type="journal article" date="2018" name="Genome Biol.">
        <title>SKESA: strategic k-mer extension for scrupulous assemblies.</title>
        <authorList>
            <person name="Souvorov A."/>
            <person name="Agarwala R."/>
            <person name="Lipman D.J."/>
        </authorList>
    </citation>
    <scope>NUCLEOTIDE SEQUENCE</scope>
    <source>
        <strain evidence="1">Salmonella enterica</strain>
    </source>
</reference>
<proteinExistence type="predicted"/>
<reference evidence="1" key="2">
    <citation type="submission" date="2019-10" db="EMBL/GenBank/DDBJ databases">
        <authorList>
            <consortium name="NCBI Pathogen Detection Project"/>
        </authorList>
    </citation>
    <scope>NUCLEOTIDE SEQUENCE</scope>
    <source>
        <strain evidence="1">Salmonella enterica</strain>
    </source>
</reference>
<dbReference type="EMBL" id="DAAGAV010000071">
    <property type="protein sequence ID" value="HAB2310123.1"/>
    <property type="molecule type" value="Genomic_DNA"/>
</dbReference>
<name>A0A6X8WN93_SALET</name>